<protein>
    <submittedName>
        <fullName evidence="2">Acyl-coenzyme A:6-aminopenicillanic acid acyl-transferase</fullName>
    </submittedName>
</protein>
<evidence type="ECO:0000313" key="2">
    <source>
        <dbReference type="EMBL" id="SIP97132.1"/>
    </source>
</evidence>
<dbReference type="InterPro" id="IPR047801">
    <property type="entry name" value="Peptidase_C45"/>
</dbReference>
<sequence>MSEQINDELGWHLVSGSPEEIGRQLGRLGRDAVQTFLVRDALWEEVNSDAHQPRLAVLEHSVRTQFPDIWQELEGLAYGLELPLQQVFAWNCRGDLLASVPDGCTTVQLAEEGRHTIAHNEDGLPFFKGHCFIAQVTPNKGPGFASFCYPGSIPGHTYAVTETGLVQAVNNLRLLGCAPTLPRMVLGRALMKVQTLDEALVLIQQHSNSGGFHFTLAQADDPRLISVEFGNGQHSIRDIEAGAVHANHALHLQSGIQAQATTESSRDRQIRGEQLLSQGTKNPLDILGDTSGEGLPIHRECPDDPDRENTLSTAVITIAKETISWTIYGSDLSDPPVLKGTVPGHS</sequence>
<dbReference type="GO" id="GO:0016740">
    <property type="term" value="F:transferase activity"/>
    <property type="evidence" value="ECO:0007669"/>
    <property type="project" value="UniProtKB-KW"/>
</dbReference>
<dbReference type="Pfam" id="PF03417">
    <property type="entry name" value="AAT"/>
    <property type="match status" value="1"/>
</dbReference>
<dbReference type="PANTHER" id="PTHR34180">
    <property type="entry name" value="PEPTIDASE C45"/>
    <property type="match status" value="1"/>
</dbReference>
<keyword evidence="3" id="KW-1185">Reference proteome</keyword>
<dbReference type="RefSeq" id="WP_076460763.1">
    <property type="nucleotide sequence ID" value="NZ_FTMN01000001.1"/>
</dbReference>
<gene>
    <name evidence="2" type="ORF">SAMN05421647_101646</name>
</gene>
<proteinExistence type="predicted"/>
<evidence type="ECO:0000313" key="3">
    <source>
        <dbReference type="Proteomes" id="UP000186895"/>
    </source>
</evidence>
<dbReference type="AlphaFoldDB" id="A0A1N6NYV4"/>
<keyword evidence="2" id="KW-0808">Transferase</keyword>
<dbReference type="eggNOG" id="ENOG502Z98E">
    <property type="taxonomic scope" value="Bacteria"/>
</dbReference>
<name>A0A1N6NYV4_9GAMM</name>
<reference evidence="2 3" key="1">
    <citation type="submission" date="2017-01" db="EMBL/GenBank/DDBJ databases">
        <authorList>
            <person name="Mah S.A."/>
            <person name="Swanson W.J."/>
            <person name="Moy G.W."/>
            <person name="Vacquier V.D."/>
        </authorList>
    </citation>
    <scope>NUCLEOTIDE SEQUENCE [LARGE SCALE GENOMIC DNA]</scope>
    <source>
        <strain evidence="2 3">DSM 7027</strain>
    </source>
</reference>
<dbReference type="STRING" id="49186.SAMN05421647_101646"/>
<dbReference type="NCBIfam" id="NF040521">
    <property type="entry name" value="C45_proenzyme"/>
    <property type="match status" value="1"/>
</dbReference>
<dbReference type="Gene3D" id="3.60.60.10">
    <property type="entry name" value="Penicillin V Acylase, Chain A"/>
    <property type="match status" value="1"/>
</dbReference>
<dbReference type="PANTHER" id="PTHR34180:SF1">
    <property type="entry name" value="BETA-ALANYL-DOPAMINE_CARCININE HYDROLASE"/>
    <property type="match status" value="1"/>
</dbReference>
<accession>A0A1N6NYV4</accession>
<dbReference type="EMBL" id="FTMN01000001">
    <property type="protein sequence ID" value="SIP97132.1"/>
    <property type="molecule type" value="Genomic_DNA"/>
</dbReference>
<dbReference type="InterPro" id="IPR005079">
    <property type="entry name" value="Peptidase_C45_hydrolase"/>
</dbReference>
<dbReference type="Proteomes" id="UP000186895">
    <property type="component" value="Unassembled WGS sequence"/>
</dbReference>
<evidence type="ECO:0000259" key="1">
    <source>
        <dbReference type="Pfam" id="PF03417"/>
    </source>
</evidence>
<organism evidence="2 3">
    <name type="scientific">Marinobacterium stanieri</name>
    <dbReference type="NCBI Taxonomy" id="49186"/>
    <lineage>
        <taxon>Bacteria</taxon>
        <taxon>Pseudomonadati</taxon>
        <taxon>Pseudomonadota</taxon>
        <taxon>Gammaproteobacteria</taxon>
        <taxon>Oceanospirillales</taxon>
        <taxon>Oceanospirillaceae</taxon>
        <taxon>Marinobacterium</taxon>
    </lineage>
</organism>
<dbReference type="InterPro" id="IPR047794">
    <property type="entry name" value="C45_proenzyme-like"/>
</dbReference>
<feature type="domain" description="Peptidase C45 hydrolase" evidence="1">
    <location>
        <begin position="111"/>
        <end position="325"/>
    </location>
</feature>